<dbReference type="GeneID" id="110237941"/>
<dbReference type="OMA" id="RETYWLI"/>
<feature type="compositionally biased region" description="Polar residues" evidence="1">
    <location>
        <begin position="156"/>
        <end position="168"/>
    </location>
</feature>
<reference evidence="2" key="1">
    <citation type="submission" date="2022-11" db="UniProtKB">
        <authorList>
            <consortium name="EnsemblMetazoa"/>
        </authorList>
    </citation>
    <scope>IDENTIFICATION</scope>
</reference>
<evidence type="ECO:0000313" key="2">
    <source>
        <dbReference type="EnsemblMetazoa" id="XP_020899221.1"/>
    </source>
</evidence>
<dbReference type="InterPro" id="IPR039471">
    <property type="entry name" value="CXorf65-like"/>
</dbReference>
<dbReference type="PANTHER" id="PTHR33887:SF5">
    <property type="entry name" value="PB1 DOMAIN-CONTAINING PROTEIN"/>
    <property type="match status" value="1"/>
</dbReference>
<proteinExistence type="predicted"/>
<keyword evidence="3" id="KW-1185">Reference proteome</keyword>
<evidence type="ECO:0000256" key="1">
    <source>
        <dbReference type="SAM" id="MobiDB-lite"/>
    </source>
</evidence>
<feature type="compositionally biased region" description="Low complexity" evidence="1">
    <location>
        <begin position="125"/>
        <end position="135"/>
    </location>
</feature>
<dbReference type="OrthoDB" id="2109241at2759"/>
<dbReference type="Proteomes" id="UP000887567">
    <property type="component" value="Unplaced"/>
</dbReference>
<evidence type="ECO:0000313" key="3">
    <source>
        <dbReference type="Proteomes" id="UP000887567"/>
    </source>
</evidence>
<sequence length="168" mass="19300">MFITVKYGDYQQALFNPNCLTKNLLDDIKRRCKCEKDALVDLSDEHGNIKNLLQNTNRPAVDVLKPRGTFILIRVEKKENTEIPTYTPLCTDIEVVTTAFVERLTRPDSQLSQRNVESRQRRKSSSSSWQRARTSLMSVSGNTKARKPSKQDKRSVQISRENTKLVTL</sequence>
<dbReference type="RefSeq" id="XP_020899221.1">
    <property type="nucleotide sequence ID" value="XM_021043562.2"/>
</dbReference>
<dbReference type="AlphaFoldDB" id="A0A913X5K9"/>
<name>A0A913X5K9_EXADI</name>
<feature type="region of interest" description="Disordered" evidence="1">
    <location>
        <begin position="110"/>
        <end position="168"/>
    </location>
</feature>
<protein>
    <submittedName>
        <fullName evidence="2">Uncharacterized protein</fullName>
    </submittedName>
</protein>
<dbReference type="KEGG" id="epa:110237941"/>
<organism evidence="2 3">
    <name type="scientific">Exaiptasia diaphana</name>
    <name type="common">Tropical sea anemone</name>
    <name type="synonym">Aiptasia pulchella</name>
    <dbReference type="NCBI Taxonomy" id="2652724"/>
    <lineage>
        <taxon>Eukaryota</taxon>
        <taxon>Metazoa</taxon>
        <taxon>Cnidaria</taxon>
        <taxon>Anthozoa</taxon>
        <taxon>Hexacorallia</taxon>
        <taxon>Actiniaria</taxon>
        <taxon>Aiptasiidae</taxon>
        <taxon>Exaiptasia</taxon>
    </lineage>
</organism>
<dbReference type="PANTHER" id="PTHR33887">
    <property type="entry name" value="PB1 DOMAIN-CONTAINING PROTEIN"/>
    <property type="match status" value="1"/>
</dbReference>
<dbReference type="Pfam" id="PF15874">
    <property type="entry name" value="Il2rg"/>
    <property type="match status" value="1"/>
</dbReference>
<dbReference type="EnsemblMetazoa" id="XM_021043562.2">
    <property type="protein sequence ID" value="XP_020899221.1"/>
    <property type="gene ID" value="LOC110237941"/>
</dbReference>
<accession>A0A913X5K9</accession>